<feature type="region of interest" description="Disordered" evidence="1">
    <location>
        <begin position="1"/>
        <end position="23"/>
    </location>
</feature>
<name>A0A345INH9_SERMA</name>
<proteinExistence type="predicted"/>
<evidence type="ECO:0000313" key="4">
    <source>
        <dbReference type="EMBL" id="AXH02390.1"/>
    </source>
</evidence>
<protein>
    <submittedName>
        <fullName evidence="2">Uncharacterized protein</fullName>
    </submittedName>
</protein>
<dbReference type="EMBL" id="MH460880">
    <property type="protein sequence ID" value="AXH01759.1"/>
    <property type="molecule type" value="Genomic_DNA"/>
</dbReference>
<accession>A0A345INH9</accession>
<dbReference type="AlphaFoldDB" id="A0A345INH9"/>
<dbReference type="EMBL" id="MH460878">
    <property type="protein sequence ID" value="AXH01401.1"/>
    <property type="molecule type" value="Genomic_DNA"/>
</dbReference>
<reference evidence="2" key="1">
    <citation type="submission" date="2018-06" db="EMBL/GenBank/DDBJ databases">
        <title>SME-4 producing Serratia marcescens from Argentina and comparison with genomes of other SME-producers.</title>
        <authorList>
            <person name="Dabos L."/>
            <person name="Patino Navarrete R."/>
            <person name="Naas T."/>
        </authorList>
    </citation>
    <scope>NUCLEOTIDE SEQUENCE</scope>
    <source>
        <strain evidence="2">163</strain>
        <strain evidence="3">CHE4</strain>
        <strain evidence="4">S8</strain>
    </source>
</reference>
<organism evidence="2">
    <name type="scientific">Serratia marcescens</name>
    <dbReference type="NCBI Taxonomy" id="615"/>
    <lineage>
        <taxon>Bacteria</taxon>
        <taxon>Pseudomonadati</taxon>
        <taxon>Pseudomonadota</taxon>
        <taxon>Gammaproteobacteria</taxon>
        <taxon>Enterobacterales</taxon>
        <taxon>Yersiniaceae</taxon>
        <taxon>Serratia</taxon>
    </lineage>
</organism>
<dbReference type="EMBL" id="MH460883">
    <property type="protein sequence ID" value="AXH02390.1"/>
    <property type="molecule type" value="Genomic_DNA"/>
</dbReference>
<evidence type="ECO:0000256" key="1">
    <source>
        <dbReference type="SAM" id="MobiDB-lite"/>
    </source>
</evidence>
<sequence>MRFENCASDVDSGIRRGNSNSAGKRLRAACEPAPLFRHLY</sequence>
<evidence type="ECO:0000313" key="3">
    <source>
        <dbReference type="EMBL" id="AXH01759.1"/>
    </source>
</evidence>
<evidence type="ECO:0000313" key="2">
    <source>
        <dbReference type="EMBL" id="AXH01401.1"/>
    </source>
</evidence>